<proteinExistence type="predicted"/>
<organism evidence="1 2">
    <name type="scientific">Portunus trituberculatus</name>
    <name type="common">Swimming crab</name>
    <name type="synonym">Neptunus trituberculatus</name>
    <dbReference type="NCBI Taxonomy" id="210409"/>
    <lineage>
        <taxon>Eukaryota</taxon>
        <taxon>Metazoa</taxon>
        <taxon>Ecdysozoa</taxon>
        <taxon>Arthropoda</taxon>
        <taxon>Crustacea</taxon>
        <taxon>Multicrustacea</taxon>
        <taxon>Malacostraca</taxon>
        <taxon>Eumalacostraca</taxon>
        <taxon>Eucarida</taxon>
        <taxon>Decapoda</taxon>
        <taxon>Pleocyemata</taxon>
        <taxon>Brachyura</taxon>
        <taxon>Eubrachyura</taxon>
        <taxon>Portunoidea</taxon>
        <taxon>Portunidae</taxon>
        <taxon>Portuninae</taxon>
        <taxon>Portunus</taxon>
    </lineage>
</organism>
<reference evidence="1 2" key="1">
    <citation type="submission" date="2019-05" db="EMBL/GenBank/DDBJ databases">
        <title>Another draft genome of Portunus trituberculatus and its Hox gene families provides insights of decapod evolution.</title>
        <authorList>
            <person name="Jeong J.-H."/>
            <person name="Song I."/>
            <person name="Kim S."/>
            <person name="Choi T."/>
            <person name="Kim D."/>
            <person name="Ryu S."/>
            <person name="Kim W."/>
        </authorList>
    </citation>
    <scope>NUCLEOTIDE SEQUENCE [LARGE SCALE GENOMIC DNA]</scope>
    <source>
        <tissue evidence="1">Muscle</tissue>
    </source>
</reference>
<protein>
    <submittedName>
        <fullName evidence="1">Uncharacterized protein</fullName>
    </submittedName>
</protein>
<evidence type="ECO:0000313" key="2">
    <source>
        <dbReference type="Proteomes" id="UP000324222"/>
    </source>
</evidence>
<dbReference type="AlphaFoldDB" id="A0A5B7GY53"/>
<comment type="caution">
    <text evidence="1">The sequence shown here is derived from an EMBL/GenBank/DDBJ whole genome shotgun (WGS) entry which is preliminary data.</text>
</comment>
<keyword evidence="2" id="KW-1185">Reference proteome</keyword>
<dbReference type="EMBL" id="VSRR010018623">
    <property type="protein sequence ID" value="MPC61534.1"/>
    <property type="molecule type" value="Genomic_DNA"/>
</dbReference>
<accession>A0A5B7GY53</accession>
<gene>
    <name evidence="1" type="ORF">E2C01_055607</name>
</gene>
<name>A0A5B7GY53_PORTR</name>
<evidence type="ECO:0000313" key="1">
    <source>
        <dbReference type="EMBL" id="MPC61534.1"/>
    </source>
</evidence>
<dbReference type="Proteomes" id="UP000324222">
    <property type="component" value="Unassembled WGS sequence"/>
</dbReference>
<sequence>MARCERCGGAGWLAGRAGEAAGVLIERANGRPSPAPILFLFHSLYDRLVRPSSSTSDIAHGRIILP</sequence>